<evidence type="ECO:0008006" key="4">
    <source>
        <dbReference type="Google" id="ProtNLM"/>
    </source>
</evidence>
<dbReference type="AlphaFoldDB" id="A0A224Y7Y5"/>
<protein>
    <recommendedName>
        <fullName evidence="4">8.9 kDa family member</fullName>
    </recommendedName>
</protein>
<evidence type="ECO:0000256" key="1">
    <source>
        <dbReference type="SAM" id="MobiDB-lite"/>
    </source>
</evidence>
<feature type="region of interest" description="Disordered" evidence="1">
    <location>
        <begin position="23"/>
        <end position="92"/>
    </location>
</feature>
<reference evidence="3" key="1">
    <citation type="journal article" date="2017" name="Parasit. Vectors">
        <title>Sialotranscriptomics of Rhipicephalus zambeziensis reveals intricate expression profiles of secretory proteins and suggests tight temporal transcriptional regulation during blood-feeding.</title>
        <authorList>
            <person name="de Castro M.H."/>
            <person name="de Klerk D."/>
            <person name="Pienaar R."/>
            <person name="Rees D.J.G."/>
            <person name="Mans B.J."/>
        </authorList>
    </citation>
    <scope>NUCLEOTIDE SEQUENCE</scope>
    <source>
        <tissue evidence="3">Salivary glands</tissue>
    </source>
</reference>
<feature type="signal peptide" evidence="2">
    <location>
        <begin position="1"/>
        <end position="18"/>
    </location>
</feature>
<evidence type="ECO:0000256" key="2">
    <source>
        <dbReference type="SAM" id="SignalP"/>
    </source>
</evidence>
<dbReference type="EMBL" id="GFPF01002570">
    <property type="protein sequence ID" value="MAA13716.1"/>
    <property type="molecule type" value="Transcribed_RNA"/>
</dbReference>
<proteinExistence type="predicted"/>
<name>A0A224Y7Y5_9ACAR</name>
<feature type="compositionally biased region" description="Acidic residues" evidence="1">
    <location>
        <begin position="45"/>
        <end position="76"/>
    </location>
</feature>
<sequence>MKHLVVLLFFSLLLMVIAKPAAEYETSPGGQKEAKRVVSPTSSENGDDVSLELDDGDSNDSEEDDEEEDSSEEQSGEADKLVGNGLFGQQPPANCTVEGVKIPHGESRTVFMKGYFGPCIKAKCSYGVASKEMCRDPPDGGSDCFTVSYNDTEFPDCCFRTLCP</sequence>
<organism evidence="3">
    <name type="scientific">Rhipicephalus zambeziensis</name>
    <dbReference type="NCBI Taxonomy" id="60191"/>
    <lineage>
        <taxon>Eukaryota</taxon>
        <taxon>Metazoa</taxon>
        <taxon>Ecdysozoa</taxon>
        <taxon>Arthropoda</taxon>
        <taxon>Chelicerata</taxon>
        <taxon>Arachnida</taxon>
        <taxon>Acari</taxon>
        <taxon>Parasitiformes</taxon>
        <taxon>Ixodida</taxon>
        <taxon>Ixodoidea</taxon>
        <taxon>Ixodidae</taxon>
        <taxon>Rhipicephalinae</taxon>
        <taxon>Rhipicephalus</taxon>
        <taxon>Rhipicephalus</taxon>
    </lineage>
</organism>
<evidence type="ECO:0000313" key="3">
    <source>
        <dbReference type="EMBL" id="MAA13716.1"/>
    </source>
</evidence>
<keyword evidence="2" id="KW-0732">Signal</keyword>
<feature type="chain" id="PRO_5013324964" description="8.9 kDa family member" evidence="2">
    <location>
        <begin position="19"/>
        <end position="164"/>
    </location>
</feature>
<accession>A0A224Y7Y5</accession>